<accession>A0A1R1L669</accession>
<dbReference type="STRING" id="554083.BKD30_14240"/>
<dbReference type="AlphaFoldDB" id="A0A1R1L669"/>
<comment type="similarity">
    <text evidence="1">Belongs to the site-specific recombinase resolvase family.</text>
</comment>
<dbReference type="CDD" id="cd00569">
    <property type="entry name" value="HTH_Hin_like"/>
    <property type="match status" value="1"/>
</dbReference>
<dbReference type="OrthoDB" id="128993at2"/>
<dbReference type="SUPFAM" id="SSF53041">
    <property type="entry name" value="Resolvase-like"/>
    <property type="match status" value="1"/>
</dbReference>
<dbReference type="InterPro" id="IPR006119">
    <property type="entry name" value="Resolv_N"/>
</dbReference>
<proteinExistence type="inferred from homology"/>
<sequence length="195" mass="20940">MSSNTTGQVVGYVRVSAADQNEARQLEAVGEVDRLFSEKVSGKNTTDREQLQEMLAYVREGDKVRVKSPDRLARSTTDLLSIVRGLAAKGVAVGFVDNPALNTDTPQGEFMLTILAAVAELERATIRERQAEGIAIAKRKGVYARGPKLSAEQTASARERIRSGVAKSVVARDLGVSRSTLYAALGGTGRYAERG</sequence>
<dbReference type="PANTHER" id="PTHR30461:SF26">
    <property type="entry name" value="RESOLVASE HOMOLOG YNEB"/>
    <property type="match status" value="1"/>
</dbReference>
<evidence type="ECO:0000259" key="2">
    <source>
        <dbReference type="PROSITE" id="PS51736"/>
    </source>
</evidence>
<dbReference type="PANTHER" id="PTHR30461">
    <property type="entry name" value="DNA-INVERTASE FROM LAMBDOID PROPHAGE"/>
    <property type="match status" value="1"/>
</dbReference>
<dbReference type="SMART" id="SM00857">
    <property type="entry name" value="Resolvase"/>
    <property type="match status" value="1"/>
</dbReference>
<dbReference type="InterPro" id="IPR006120">
    <property type="entry name" value="Resolvase_HTH_dom"/>
</dbReference>
<dbReference type="Proteomes" id="UP000187085">
    <property type="component" value="Unassembled WGS sequence"/>
</dbReference>
<evidence type="ECO:0000256" key="1">
    <source>
        <dbReference type="ARBA" id="ARBA00009913"/>
    </source>
</evidence>
<dbReference type="CDD" id="cd03768">
    <property type="entry name" value="SR_ResInv"/>
    <property type="match status" value="1"/>
</dbReference>
<dbReference type="InterPro" id="IPR036162">
    <property type="entry name" value="Resolvase-like_N_sf"/>
</dbReference>
<dbReference type="SUPFAM" id="SSF46689">
    <property type="entry name" value="Homeodomain-like"/>
    <property type="match status" value="1"/>
</dbReference>
<comment type="caution">
    <text evidence="3">The sequence shown here is derived from an EMBL/GenBank/DDBJ whole genome shotgun (WGS) entry which is preliminary data.</text>
</comment>
<feature type="domain" description="Resolvase/invertase-type recombinase catalytic" evidence="2">
    <location>
        <begin position="8"/>
        <end position="141"/>
    </location>
</feature>
<dbReference type="RefSeq" id="WP_076705658.1">
    <property type="nucleotide sequence ID" value="NZ_MRDE01000081.1"/>
</dbReference>
<dbReference type="Gene3D" id="1.10.10.60">
    <property type="entry name" value="Homeodomain-like"/>
    <property type="match status" value="1"/>
</dbReference>
<organism evidence="3 4">
    <name type="scientific">Tersicoccus phoenicis</name>
    <dbReference type="NCBI Taxonomy" id="554083"/>
    <lineage>
        <taxon>Bacteria</taxon>
        <taxon>Bacillati</taxon>
        <taxon>Actinomycetota</taxon>
        <taxon>Actinomycetes</taxon>
        <taxon>Micrococcales</taxon>
        <taxon>Micrococcaceae</taxon>
        <taxon>Tersicoccus</taxon>
    </lineage>
</organism>
<gene>
    <name evidence="3" type="ORF">BKD30_14240</name>
</gene>
<dbReference type="Gene3D" id="3.40.50.1390">
    <property type="entry name" value="Resolvase, N-terminal catalytic domain"/>
    <property type="match status" value="1"/>
</dbReference>
<dbReference type="GO" id="GO:0000150">
    <property type="term" value="F:DNA strand exchange activity"/>
    <property type="evidence" value="ECO:0007669"/>
    <property type="project" value="InterPro"/>
</dbReference>
<protein>
    <submittedName>
        <fullName evidence="3">Transposase</fullName>
    </submittedName>
</protein>
<dbReference type="InterPro" id="IPR009057">
    <property type="entry name" value="Homeodomain-like_sf"/>
</dbReference>
<dbReference type="Pfam" id="PF02796">
    <property type="entry name" value="HTH_7"/>
    <property type="match status" value="1"/>
</dbReference>
<dbReference type="GO" id="GO:0003677">
    <property type="term" value="F:DNA binding"/>
    <property type="evidence" value="ECO:0007669"/>
    <property type="project" value="InterPro"/>
</dbReference>
<keyword evidence="4" id="KW-1185">Reference proteome</keyword>
<dbReference type="Pfam" id="PF00239">
    <property type="entry name" value="Resolvase"/>
    <property type="match status" value="1"/>
</dbReference>
<dbReference type="EMBL" id="MRDE01000081">
    <property type="protein sequence ID" value="OMH23032.1"/>
    <property type="molecule type" value="Genomic_DNA"/>
</dbReference>
<evidence type="ECO:0000313" key="4">
    <source>
        <dbReference type="Proteomes" id="UP000187085"/>
    </source>
</evidence>
<evidence type="ECO:0000313" key="3">
    <source>
        <dbReference type="EMBL" id="OMH23032.1"/>
    </source>
</evidence>
<name>A0A1R1L669_9MICC</name>
<dbReference type="PROSITE" id="PS51736">
    <property type="entry name" value="RECOMBINASES_3"/>
    <property type="match status" value="1"/>
</dbReference>
<reference evidence="3 4" key="1">
    <citation type="submission" date="2016-12" db="EMBL/GenBank/DDBJ databases">
        <title>Draft genome of Tersicoccus phoenicis 1P05MA.</title>
        <authorList>
            <person name="Nakajima Y."/>
            <person name="Yoshizawa S."/>
            <person name="Nakamura K."/>
            <person name="Ogura Y."/>
            <person name="Hayashi T."/>
            <person name="Kogure K."/>
        </authorList>
    </citation>
    <scope>NUCLEOTIDE SEQUENCE [LARGE SCALE GENOMIC DNA]</scope>
    <source>
        <strain evidence="3 4">1p05MA</strain>
    </source>
</reference>
<dbReference type="InterPro" id="IPR050639">
    <property type="entry name" value="SSR_resolvase"/>
</dbReference>